<dbReference type="Proteomes" id="UP001163387">
    <property type="component" value="Chromosome"/>
</dbReference>
<organism evidence="1 3">
    <name type="scientific">Spiroplasma ixodetis</name>
    <dbReference type="NCBI Taxonomy" id="2141"/>
    <lineage>
        <taxon>Bacteria</taxon>
        <taxon>Bacillati</taxon>
        <taxon>Mycoplasmatota</taxon>
        <taxon>Mollicutes</taxon>
        <taxon>Entomoplasmatales</taxon>
        <taxon>Spiroplasmataceae</taxon>
        <taxon>Spiroplasma</taxon>
    </lineage>
</organism>
<dbReference type="EMBL" id="AP026933">
    <property type="protein sequence ID" value="BDT04629.1"/>
    <property type="molecule type" value="Genomic_DNA"/>
</dbReference>
<evidence type="ECO:0000313" key="1">
    <source>
        <dbReference type="EMBL" id="BDT03615.1"/>
    </source>
</evidence>
<protein>
    <submittedName>
        <fullName evidence="1">Uncharacterized protein</fullName>
    </submittedName>
</protein>
<sequence>MKTWIKINLSNITLALALTGAVSGVTGLIIGSLAHNQTNGYKSYLGHDYIVYWGGWNNNMRKKN</sequence>
<evidence type="ECO:0000313" key="2">
    <source>
        <dbReference type="EMBL" id="BDT04629.1"/>
    </source>
</evidence>
<evidence type="ECO:0000313" key="3">
    <source>
        <dbReference type="Proteomes" id="UP001163387"/>
    </source>
</evidence>
<dbReference type="EMBL" id="AP026933">
    <property type="protein sequence ID" value="BDT03615.1"/>
    <property type="molecule type" value="Genomic_DNA"/>
</dbReference>
<reference evidence="1 3" key="1">
    <citation type="journal article" date="2022" name="Front. Microbiol.">
        <title>Male-killing mechanisms vary between Spiroplasma species.</title>
        <authorList>
            <person name="Arai H."/>
            <person name="Inoue M."/>
            <person name="Kageyama D."/>
        </authorList>
    </citation>
    <scope>NUCLEOTIDE SEQUENCE [LARGE SCALE GENOMIC DNA]</scope>
    <source>
        <strain evidence="1">SHm</strain>
        <strain evidence="3">sHm</strain>
    </source>
</reference>
<accession>A0ABM8BUR9</accession>
<keyword evidence="3" id="KW-1185">Reference proteome</keyword>
<gene>
    <name evidence="1" type="ORF">SHM_12610</name>
    <name evidence="2" type="ORF">SHM_22750</name>
</gene>
<name>A0ABM8BUR9_9MOLU</name>
<proteinExistence type="predicted"/>
<dbReference type="RefSeq" id="WP_281748346.1">
    <property type="nucleotide sequence ID" value="NZ_AP026933.1"/>
</dbReference>